<organism evidence="2 3">
    <name type="scientific">Candidatus Lloydbacteria bacterium RIFCSPHIGHO2_01_FULL_41_20</name>
    <dbReference type="NCBI Taxonomy" id="1798657"/>
    <lineage>
        <taxon>Bacteria</taxon>
        <taxon>Candidatus Lloydiibacteriota</taxon>
    </lineage>
</organism>
<name>A0A1G2CVA4_9BACT</name>
<proteinExistence type="predicted"/>
<keyword evidence="1" id="KW-0472">Membrane</keyword>
<dbReference type="AlphaFoldDB" id="A0A1G2CVA4"/>
<keyword evidence="1" id="KW-0812">Transmembrane</keyword>
<feature type="transmembrane region" description="Helical" evidence="1">
    <location>
        <begin position="61"/>
        <end position="80"/>
    </location>
</feature>
<dbReference type="Proteomes" id="UP000178841">
    <property type="component" value="Unassembled WGS sequence"/>
</dbReference>
<accession>A0A1G2CVA4</accession>
<dbReference type="EMBL" id="MHLH01000004">
    <property type="protein sequence ID" value="OGZ04591.1"/>
    <property type="molecule type" value="Genomic_DNA"/>
</dbReference>
<reference evidence="2 3" key="1">
    <citation type="journal article" date="2016" name="Nat. Commun.">
        <title>Thousands of microbial genomes shed light on interconnected biogeochemical processes in an aquifer system.</title>
        <authorList>
            <person name="Anantharaman K."/>
            <person name="Brown C.T."/>
            <person name="Hug L.A."/>
            <person name="Sharon I."/>
            <person name="Castelle C.J."/>
            <person name="Probst A.J."/>
            <person name="Thomas B.C."/>
            <person name="Singh A."/>
            <person name="Wilkins M.J."/>
            <person name="Karaoz U."/>
            <person name="Brodie E.L."/>
            <person name="Williams K.H."/>
            <person name="Hubbard S.S."/>
            <person name="Banfield J.F."/>
        </authorList>
    </citation>
    <scope>NUCLEOTIDE SEQUENCE [LARGE SCALE GENOMIC DNA]</scope>
</reference>
<sequence>MFSAGLFFFAIVLLGSMIFYRAWEIRVGRFNRGELHKKELVFSGAHLETLNNKFLDFLREAIHIAFMLMIRLVIGILFIIRRESRRLSTKLDHFFLHNSTLHTKGPVSLFLKDIGKYKEKIKNIVPKKGE</sequence>
<dbReference type="STRING" id="1798657.A2648_00645"/>
<evidence type="ECO:0000313" key="3">
    <source>
        <dbReference type="Proteomes" id="UP000178841"/>
    </source>
</evidence>
<protein>
    <submittedName>
        <fullName evidence="2">Uncharacterized protein</fullName>
    </submittedName>
</protein>
<comment type="caution">
    <text evidence="2">The sequence shown here is derived from an EMBL/GenBank/DDBJ whole genome shotgun (WGS) entry which is preliminary data.</text>
</comment>
<gene>
    <name evidence="2" type="ORF">A2648_00645</name>
</gene>
<keyword evidence="1" id="KW-1133">Transmembrane helix</keyword>
<evidence type="ECO:0000256" key="1">
    <source>
        <dbReference type="SAM" id="Phobius"/>
    </source>
</evidence>
<evidence type="ECO:0000313" key="2">
    <source>
        <dbReference type="EMBL" id="OGZ04591.1"/>
    </source>
</evidence>